<evidence type="ECO:0000256" key="1">
    <source>
        <dbReference type="SAM" id="MobiDB-lite"/>
    </source>
</evidence>
<accession>A0A3S5CGE1</accession>
<name>A0A3S5CGE1_9PLAT</name>
<dbReference type="Proteomes" id="UP000784294">
    <property type="component" value="Unassembled WGS sequence"/>
</dbReference>
<sequence>MECGKTGSGEASSAVEAEFSPPGSTLGLSSLLCTGKVCDAGNFPPTPRAIRALLEPEMGSL</sequence>
<evidence type="ECO:0000313" key="3">
    <source>
        <dbReference type="Proteomes" id="UP000784294"/>
    </source>
</evidence>
<dbReference type="EMBL" id="CAAALY010039617">
    <property type="protein sequence ID" value="VEL19005.1"/>
    <property type="molecule type" value="Genomic_DNA"/>
</dbReference>
<dbReference type="AlphaFoldDB" id="A0A3S5CGE1"/>
<protein>
    <submittedName>
        <fullName evidence="2">Uncharacterized protein</fullName>
    </submittedName>
</protein>
<feature type="region of interest" description="Disordered" evidence="1">
    <location>
        <begin position="1"/>
        <end position="24"/>
    </location>
</feature>
<evidence type="ECO:0000313" key="2">
    <source>
        <dbReference type="EMBL" id="VEL19005.1"/>
    </source>
</evidence>
<proteinExistence type="predicted"/>
<organism evidence="2 3">
    <name type="scientific">Protopolystoma xenopodis</name>
    <dbReference type="NCBI Taxonomy" id="117903"/>
    <lineage>
        <taxon>Eukaryota</taxon>
        <taxon>Metazoa</taxon>
        <taxon>Spiralia</taxon>
        <taxon>Lophotrochozoa</taxon>
        <taxon>Platyhelminthes</taxon>
        <taxon>Monogenea</taxon>
        <taxon>Polyopisthocotylea</taxon>
        <taxon>Polystomatidea</taxon>
        <taxon>Polystomatidae</taxon>
        <taxon>Protopolystoma</taxon>
    </lineage>
</organism>
<reference evidence="2" key="1">
    <citation type="submission" date="2018-11" db="EMBL/GenBank/DDBJ databases">
        <authorList>
            <consortium name="Pathogen Informatics"/>
        </authorList>
    </citation>
    <scope>NUCLEOTIDE SEQUENCE</scope>
</reference>
<comment type="caution">
    <text evidence="2">The sequence shown here is derived from an EMBL/GenBank/DDBJ whole genome shotgun (WGS) entry which is preliminary data.</text>
</comment>
<keyword evidence="3" id="KW-1185">Reference proteome</keyword>
<gene>
    <name evidence="2" type="ORF">PXEA_LOCUS12445</name>
</gene>